<proteinExistence type="evidence at transcript level"/>
<sequence>MLGRLASIVAKELSMVRRSFLVRCEEICISGGLGRQKMKYMRFLRRRMNTKPSHGPITFVLHPRSFGALFVEWFHTRPSVARLHLLGCKYMREFLHHMTRSKGWWYLMHLRYCGFQRATNTACLGSYHLRWDGITTTPSRSWRRRGRSVLIWPMRRRSSSTNSGLKPKRLLMTNLLHNLKSLLLSSTSSSCYCIVFVAYQFEFHFSFVFYSMFACPWKWKPGNIFLVLLTILYVISTCFYYCCPLVTSNMRIVLF</sequence>
<evidence type="ECO:0000256" key="1">
    <source>
        <dbReference type="ARBA" id="ARBA00006227"/>
    </source>
</evidence>
<gene>
    <name evidence="5" type="primary">ssa-6</name>
</gene>
<dbReference type="InterPro" id="IPR005822">
    <property type="entry name" value="Ribosomal_uL13"/>
</dbReference>
<dbReference type="EMBL" id="AB049716">
    <property type="protein sequence ID" value="BAB33414.1"/>
    <property type="molecule type" value="mRNA"/>
</dbReference>
<evidence type="ECO:0000256" key="4">
    <source>
        <dbReference type="SAM" id="Phobius"/>
    </source>
</evidence>
<dbReference type="SUPFAM" id="SSF52161">
    <property type="entry name" value="Ribosomal protein L13"/>
    <property type="match status" value="1"/>
</dbReference>
<keyword evidence="3" id="KW-0687">Ribonucleoprotein</keyword>
<dbReference type="InterPro" id="IPR036899">
    <property type="entry name" value="Ribosomal_uL13_sf"/>
</dbReference>
<feature type="transmembrane region" description="Helical" evidence="4">
    <location>
        <begin position="221"/>
        <end position="242"/>
    </location>
</feature>
<comment type="similarity">
    <text evidence="1">Belongs to the universal ribosomal protein uL13 family.</text>
</comment>
<dbReference type="GO" id="GO:0006412">
    <property type="term" value="P:translation"/>
    <property type="evidence" value="ECO:0007669"/>
    <property type="project" value="InterPro"/>
</dbReference>
<accession>Q9AVH9</accession>
<evidence type="ECO:0000256" key="3">
    <source>
        <dbReference type="ARBA" id="ARBA00023274"/>
    </source>
</evidence>
<dbReference type="GO" id="GO:0003729">
    <property type="term" value="F:mRNA binding"/>
    <property type="evidence" value="ECO:0007669"/>
    <property type="project" value="TreeGrafter"/>
</dbReference>
<evidence type="ECO:0000313" key="5">
    <source>
        <dbReference type="EMBL" id="BAB33414.1"/>
    </source>
</evidence>
<reference evidence="5" key="2">
    <citation type="journal article" date="2001" name="Postharvest Biol. Technol.">
        <title>Cloning of cDNAs encoding senescence-associated genes, ACC synthase and ACC oxidase from stored snow pea pods (Pisum sativum L. var saccharatum) and their expression during pod storage.</title>
        <authorList>
            <person name="Pariasca J.A.T."/>
            <person name="Sunaga A."/>
            <person name="Miyazaki T."/>
            <person name="Hisaka H."/>
            <person name="Sonoda M."/>
            <person name="Nakagawa H."/>
            <person name="Sato T."/>
        </authorList>
    </citation>
    <scope>NUCLEOTIDE SEQUENCE</scope>
    <source>
        <tissue evidence="5">Pods</tissue>
    </source>
</reference>
<evidence type="ECO:0000256" key="2">
    <source>
        <dbReference type="ARBA" id="ARBA00022980"/>
    </source>
</evidence>
<dbReference type="GO" id="GO:0017148">
    <property type="term" value="P:negative regulation of translation"/>
    <property type="evidence" value="ECO:0007669"/>
    <property type="project" value="TreeGrafter"/>
</dbReference>
<keyword evidence="4" id="KW-0812">Transmembrane</keyword>
<reference evidence="5" key="1">
    <citation type="submission" date="2000-10" db="EMBL/GenBank/DDBJ databases">
        <authorList>
            <person name="Pariasca J.A."/>
            <person name="Sato T."/>
        </authorList>
    </citation>
    <scope>NUCLEOTIDE SEQUENCE</scope>
    <source>
        <tissue evidence="5">Pods</tissue>
    </source>
</reference>
<name>Q9AVH9_PEA</name>
<dbReference type="AlphaFoldDB" id="Q9AVH9"/>
<feature type="transmembrane region" description="Helical" evidence="4">
    <location>
        <begin position="182"/>
        <end position="201"/>
    </location>
</feature>
<dbReference type="GO" id="GO:0022625">
    <property type="term" value="C:cytosolic large ribosomal subunit"/>
    <property type="evidence" value="ECO:0007669"/>
    <property type="project" value="TreeGrafter"/>
</dbReference>
<protein>
    <submittedName>
        <fullName evidence="5">Putative senescence-associated protein</fullName>
    </submittedName>
</protein>
<organism evidence="5">
    <name type="scientific">Pisum sativum</name>
    <name type="common">Garden pea</name>
    <name type="synonym">Lathyrus oleraceus</name>
    <dbReference type="NCBI Taxonomy" id="3888"/>
    <lineage>
        <taxon>Eukaryota</taxon>
        <taxon>Viridiplantae</taxon>
        <taxon>Streptophyta</taxon>
        <taxon>Embryophyta</taxon>
        <taxon>Tracheophyta</taxon>
        <taxon>Spermatophyta</taxon>
        <taxon>Magnoliopsida</taxon>
        <taxon>eudicotyledons</taxon>
        <taxon>Gunneridae</taxon>
        <taxon>Pentapetalae</taxon>
        <taxon>rosids</taxon>
        <taxon>fabids</taxon>
        <taxon>Fabales</taxon>
        <taxon>Fabaceae</taxon>
        <taxon>Papilionoideae</taxon>
        <taxon>50 kb inversion clade</taxon>
        <taxon>NPAAA clade</taxon>
        <taxon>Hologalegina</taxon>
        <taxon>IRL clade</taxon>
        <taxon>Fabeae</taxon>
        <taxon>Lathyrus</taxon>
    </lineage>
</organism>
<dbReference type="PANTHER" id="PTHR11545:SF39">
    <property type="entry name" value="LARGE RIBOSOMAL SUBUNIT PROTEIN UL13X-RELATED"/>
    <property type="match status" value="1"/>
</dbReference>
<dbReference type="GO" id="GO:0003735">
    <property type="term" value="F:structural constituent of ribosome"/>
    <property type="evidence" value="ECO:0007669"/>
    <property type="project" value="InterPro"/>
</dbReference>
<keyword evidence="2" id="KW-0689">Ribosomal protein</keyword>
<keyword evidence="4" id="KW-0472">Membrane</keyword>
<dbReference type="Gene3D" id="3.90.1180.10">
    <property type="entry name" value="Ribosomal protein L13"/>
    <property type="match status" value="1"/>
</dbReference>
<dbReference type="PANTHER" id="PTHR11545">
    <property type="entry name" value="RIBOSOMAL PROTEIN L13"/>
    <property type="match status" value="1"/>
</dbReference>
<keyword evidence="4" id="KW-1133">Transmembrane helix</keyword>